<evidence type="ECO:0000256" key="2">
    <source>
        <dbReference type="ARBA" id="ARBA00022927"/>
    </source>
</evidence>
<dbReference type="EMBL" id="CAJJDN010000027">
    <property type="protein sequence ID" value="CAD8071016.1"/>
    <property type="molecule type" value="Genomic_DNA"/>
</dbReference>
<proteinExistence type="predicted"/>
<evidence type="ECO:0008006" key="5">
    <source>
        <dbReference type="Google" id="ProtNLM"/>
    </source>
</evidence>
<dbReference type="PANTHER" id="PTHR23316">
    <property type="entry name" value="IMPORTIN ALPHA"/>
    <property type="match status" value="1"/>
</dbReference>
<evidence type="ECO:0000256" key="1">
    <source>
        <dbReference type="ARBA" id="ARBA00022448"/>
    </source>
</evidence>
<dbReference type="OrthoDB" id="29145at2759"/>
<accession>A0A8S1M397</accession>
<name>A0A8S1M397_9CILI</name>
<keyword evidence="4" id="KW-1185">Reference proteome</keyword>
<protein>
    <recommendedName>
        <fullName evidence="5">Importin subunit alpha</fullName>
    </recommendedName>
</protein>
<reference evidence="3" key="1">
    <citation type="submission" date="2021-01" db="EMBL/GenBank/DDBJ databases">
        <authorList>
            <consortium name="Genoscope - CEA"/>
            <person name="William W."/>
        </authorList>
    </citation>
    <scope>NUCLEOTIDE SEQUENCE</scope>
</reference>
<dbReference type="AlphaFoldDB" id="A0A8S1M397"/>
<evidence type="ECO:0000313" key="4">
    <source>
        <dbReference type="Proteomes" id="UP000692954"/>
    </source>
</evidence>
<gene>
    <name evidence="3" type="ORF">PSON_ATCC_30995.1.T0270286</name>
</gene>
<dbReference type="Proteomes" id="UP000692954">
    <property type="component" value="Unassembled WGS sequence"/>
</dbReference>
<organism evidence="3 4">
    <name type="scientific">Paramecium sonneborni</name>
    <dbReference type="NCBI Taxonomy" id="65129"/>
    <lineage>
        <taxon>Eukaryota</taxon>
        <taxon>Sar</taxon>
        <taxon>Alveolata</taxon>
        <taxon>Ciliophora</taxon>
        <taxon>Intramacronucleata</taxon>
        <taxon>Oligohymenophorea</taxon>
        <taxon>Peniculida</taxon>
        <taxon>Parameciidae</taxon>
        <taxon>Paramecium</taxon>
    </lineage>
</organism>
<evidence type="ECO:0000313" key="3">
    <source>
        <dbReference type="EMBL" id="CAD8071016.1"/>
    </source>
</evidence>
<dbReference type="InterPro" id="IPR000225">
    <property type="entry name" value="Armadillo"/>
</dbReference>
<sequence length="483" mass="56170">MSIQEEQLQQLIDLEYDSDFIEEIKVSKQLLPDTIPEKLIDQFVEVIKQSFFQEIEVADLIKIKLESEDIIPLYTELFTLKKYLTKHDLDRFEDLGIGITNAQRIIPQLIHLLNFNDIPLIQYDVLWILGNLATLGAFDKLIIQNDGVYVIIQKLNSSYQQIALQASWTLGNITIEGDLQQICRNQVRQKGGVELILNLLNKLQDPKIIEQCFWSINNICSDGISFLRKETVNMIIQQLCICLNKFDDEILIVTCLQSLCQSIPSSQENYNVILEQKITPKLLNLIFHKNRRISLRSFELINHLIECGGEICDHILSFKFLEVVANFLKEDRSKINKINILSCILQICKGTESQQKALVENQIIVQEIFQQLQLLKNLKIKHILSSLANLALSKNKDVIIILVQNQIISHFIHFFDQLQDDELFEEMLKGLENIISVIKTQFENYNIKDLITQKEQNQILEIYQTDKFIKLRKYVDQIVLQLQ</sequence>
<keyword evidence="1" id="KW-0813">Transport</keyword>
<comment type="caution">
    <text evidence="3">The sequence shown here is derived from an EMBL/GenBank/DDBJ whole genome shotgun (WGS) entry which is preliminary data.</text>
</comment>
<dbReference type="SMART" id="SM00185">
    <property type="entry name" value="ARM"/>
    <property type="match status" value="5"/>
</dbReference>
<dbReference type="GO" id="GO:0015031">
    <property type="term" value="P:protein transport"/>
    <property type="evidence" value="ECO:0007669"/>
    <property type="project" value="UniProtKB-KW"/>
</dbReference>
<keyword evidence="2" id="KW-0653">Protein transport</keyword>